<organism evidence="1">
    <name type="scientific">uncultured Caudovirales phage</name>
    <dbReference type="NCBI Taxonomy" id="2100421"/>
    <lineage>
        <taxon>Viruses</taxon>
        <taxon>Duplodnaviria</taxon>
        <taxon>Heunggongvirae</taxon>
        <taxon>Uroviricota</taxon>
        <taxon>Caudoviricetes</taxon>
        <taxon>Peduoviridae</taxon>
        <taxon>Maltschvirus</taxon>
        <taxon>Maltschvirus maltsch</taxon>
    </lineage>
</organism>
<dbReference type="Gene3D" id="2.60.120.260">
    <property type="entry name" value="Galactose-binding domain-like"/>
    <property type="match status" value="1"/>
</dbReference>
<dbReference type="EMBL" id="LR796166">
    <property type="protein sequence ID" value="CAB4122366.1"/>
    <property type="molecule type" value="Genomic_DNA"/>
</dbReference>
<protein>
    <submittedName>
        <fullName evidence="1">Uncharacterized protein</fullName>
    </submittedName>
</protein>
<name>A0A6J5KMF0_9CAUD</name>
<proteinExistence type="predicted"/>
<sequence>MAYSGTVGQTTISVQSLIDHGARRSGKLAEELTVEQVISAKESLFYILSNLINQGIQYFAIKKKVFGLIADQANYVLPVGGNDVLNALYRRMSRQPGSYASSPGGVAGNAGDSNLSTYCQQTAPNGNISVTYTAGVYAGSIGIMPAVSGQFHIIFEWSNDNITWNTLLDTGVETWVNGQWLWYDINDGANALSYRMRETGGNTMSVTEFYVGNNSTEITMSRLNRDDYTNLPNKNFTANQPFQFWFNRTIPQASIDLWPVPSDPFVQMTIWYSAYVEDVGALSGQLAIPDRWLMAIQNMLAHQMSQELPGVDLQRIQYLEVQAEKYFQMAEQEERDKSPIYMAPNVSVYTR</sequence>
<evidence type="ECO:0000313" key="1">
    <source>
        <dbReference type="EMBL" id="CAB4122366.1"/>
    </source>
</evidence>
<evidence type="ECO:0000313" key="2">
    <source>
        <dbReference type="EMBL" id="CAB4124607.1"/>
    </source>
</evidence>
<reference evidence="1" key="1">
    <citation type="submission" date="2020-04" db="EMBL/GenBank/DDBJ databases">
        <authorList>
            <person name="Chiriac C."/>
            <person name="Salcher M."/>
            <person name="Ghai R."/>
            <person name="Kavagutti S V."/>
        </authorList>
    </citation>
    <scope>NUCLEOTIDE SEQUENCE</scope>
</reference>
<dbReference type="EMBL" id="LR796190">
    <property type="protein sequence ID" value="CAB4124607.1"/>
    <property type="molecule type" value="Genomic_DNA"/>
</dbReference>
<evidence type="ECO:0000313" key="3">
    <source>
        <dbReference type="EMBL" id="CAB5219900.1"/>
    </source>
</evidence>
<dbReference type="EMBL" id="LR798280">
    <property type="protein sequence ID" value="CAB5219900.1"/>
    <property type="molecule type" value="Genomic_DNA"/>
</dbReference>
<accession>A0A6J5KMF0</accession>
<gene>
    <name evidence="3" type="ORF">UFOVP234_64</name>
    <name evidence="1" type="ORF">UFOVP35_8</name>
    <name evidence="2" type="ORF">UFOVP52_39</name>
</gene>